<dbReference type="Pfam" id="PF20056">
    <property type="entry name" value="DUF6455"/>
    <property type="match status" value="1"/>
</dbReference>
<protein>
    <submittedName>
        <fullName evidence="2">DUF6455 family protein</fullName>
    </submittedName>
</protein>
<gene>
    <name evidence="2" type="ORF">QEZ52_08510</name>
</gene>
<reference evidence="2 3" key="1">
    <citation type="submission" date="2023-04" db="EMBL/GenBank/DDBJ databases">
        <title>Complete genome sequence of Alisedimentitalea scapharcae.</title>
        <authorList>
            <person name="Rong J.-C."/>
            <person name="Yi M.-L."/>
            <person name="Zhao Q."/>
        </authorList>
    </citation>
    <scope>NUCLEOTIDE SEQUENCE [LARGE SCALE GENOMIC DNA]</scope>
    <source>
        <strain evidence="2 3">KCTC 42119</strain>
    </source>
</reference>
<dbReference type="RefSeq" id="WP_406650394.1">
    <property type="nucleotide sequence ID" value="NZ_CP123584.1"/>
</dbReference>
<proteinExistence type="predicted"/>
<dbReference type="InterPro" id="IPR045601">
    <property type="entry name" value="DUF6455"/>
</dbReference>
<evidence type="ECO:0000259" key="1">
    <source>
        <dbReference type="Pfam" id="PF20056"/>
    </source>
</evidence>
<feature type="domain" description="DUF6455" evidence="1">
    <location>
        <begin position="4"/>
        <end position="84"/>
    </location>
</feature>
<accession>A0ABZ2Y014</accession>
<evidence type="ECO:0000313" key="2">
    <source>
        <dbReference type="EMBL" id="WZK90997.1"/>
    </source>
</evidence>
<sequence length="85" mass="9416">MRSQLGPIDRHFWLNRSVARTMGVNFSEAIAQGRLDAPGYAALLTKCRAADCCEQCEIWLAQQSGPVDEAPEHCANREALNALRD</sequence>
<name>A0ABZ2Y014_9RHOB</name>
<evidence type="ECO:0000313" key="3">
    <source>
        <dbReference type="Proteomes" id="UP001623232"/>
    </source>
</evidence>
<dbReference type="EMBL" id="CP123584">
    <property type="protein sequence ID" value="WZK90997.1"/>
    <property type="molecule type" value="Genomic_DNA"/>
</dbReference>
<keyword evidence="3" id="KW-1185">Reference proteome</keyword>
<dbReference type="Proteomes" id="UP001623232">
    <property type="component" value="Chromosome"/>
</dbReference>
<organism evidence="2 3">
    <name type="scientific">Aliisedimentitalea scapharcae</name>
    <dbReference type="NCBI Taxonomy" id="1524259"/>
    <lineage>
        <taxon>Bacteria</taxon>
        <taxon>Pseudomonadati</taxon>
        <taxon>Pseudomonadota</taxon>
        <taxon>Alphaproteobacteria</taxon>
        <taxon>Rhodobacterales</taxon>
        <taxon>Roseobacteraceae</taxon>
        <taxon>Aliisedimentitalea</taxon>
    </lineage>
</organism>